<dbReference type="GO" id="GO:0030133">
    <property type="term" value="C:transport vesicle"/>
    <property type="evidence" value="ECO:0007669"/>
    <property type="project" value="TreeGrafter"/>
</dbReference>
<feature type="transmembrane region" description="Helical" evidence="2">
    <location>
        <begin position="654"/>
        <end position="677"/>
    </location>
</feature>
<feature type="region of interest" description="Disordered" evidence="1">
    <location>
        <begin position="47"/>
        <end position="156"/>
    </location>
</feature>
<dbReference type="PANTHER" id="PTHR28581:SF1">
    <property type="entry name" value="CONSORTIN"/>
    <property type="match status" value="1"/>
</dbReference>
<feature type="compositionally biased region" description="Polar residues" evidence="1">
    <location>
        <begin position="114"/>
        <end position="140"/>
    </location>
</feature>
<feature type="compositionally biased region" description="Acidic residues" evidence="1">
    <location>
        <begin position="95"/>
        <end position="109"/>
    </location>
</feature>
<dbReference type="Ensembl" id="ENSNMLT00000047469.1">
    <property type="protein sequence ID" value="ENSNMLP00000042743.1"/>
    <property type="gene ID" value="ENSNMLG00000026008.1"/>
</dbReference>
<dbReference type="GO" id="GO:0042998">
    <property type="term" value="P:positive regulation of Golgi to plasma membrane protein transport"/>
    <property type="evidence" value="ECO:0007669"/>
    <property type="project" value="InterPro"/>
</dbReference>
<reference evidence="5" key="2">
    <citation type="submission" date="2025-09" db="UniProtKB">
        <authorList>
            <consortium name="Ensembl"/>
        </authorList>
    </citation>
    <scope>IDENTIFICATION</scope>
</reference>
<dbReference type="AlphaFoldDB" id="A0A8C6UXM6"/>
<sequence>MKLIICYSKRFPALTEGRSQFGMEDSIMSQEDDHCDSLAVSPENLNEVAQTQSRLASENENRGQQFPTTKASFKNNGNYEPEGQDKNICVRQMEEDQDEEMKEEEDYSEESSLIYCQSPDTPMTDSSYSETGSLLETTCGFSPGMSPEPASPIHLMEGPLDSCDTELTFAKSLSSSEHYTSSQETVLNHMRPPEIGPSAVSFDERELLSQRSVSLTAPTLAGIETSIEPTCTTEITMNQEPTELLGFLDQLAEKGDDTCLPQYLHQIAEAFVYHEDYQRAIWCLQLERLYHQRLLDNLSALQKQWETRCNKTSPALTAQHLDTLKHICLTHSRPKASDAVCASLDPMVVPSCSLAKGQMEQVKKEDCSGSFLSSPSIDQSDQMDSPEVTEGEWEDYKLERNDSFQPSQSNEKEGSECKVDETKGGLASTMLAEGDGIPPSVSNDMDQSKTAEQQVADPAQEKETNPEEERDVEEATEALDMEDDDEAEEEEHNGKAFCPETLPVETVVSAAAVEIRQQESKSEQKETQLSPEDVQGTGQSCLPSEMHPTEEYICPPSLEDVGIEEDEEDYEVEPAELIRASATLDTLAKLITVEEMVPAPGLVSILKKRSVCNESPIPASPEPQCNKLPAKRRVRFKVPDDGFDNEMGGGDSCLLLVLLCLVTVVISIGGTALYCALGDTHSSVCQDFSRNADFYISQIQRGVSQIQLWFTASS</sequence>
<dbReference type="GO" id="GO:0005886">
    <property type="term" value="C:plasma membrane"/>
    <property type="evidence" value="ECO:0007669"/>
    <property type="project" value="TreeGrafter"/>
</dbReference>
<dbReference type="GO" id="GO:0005802">
    <property type="term" value="C:trans-Golgi network"/>
    <property type="evidence" value="ECO:0007669"/>
    <property type="project" value="InterPro"/>
</dbReference>
<feature type="compositionally biased region" description="Basic and acidic residues" evidence="1">
    <location>
        <begin position="516"/>
        <end position="526"/>
    </location>
</feature>
<evidence type="ECO:0000313" key="5">
    <source>
        <dbReference type="Ensembl" id="ENSNMLP00000042743.1"/>
    </source>
</evidence>
<feature type="compositionally biased region" description="Polar residues" evidence="1">
    <location>
        <begin position="47"/>
        <end position="78"/>
    </location>
</feature>
<feature type="region of interest" description="Disordered" evidence="1">
    <location>
        <begin position="365"/>
        <end position="496"/>
    </location>
</feature>
<keyword evidence="2" id="KW-0812">Transmembrane</keyword>
<evidence type="ECO:0000256" key="2">
    <source>
        <dbReference type="SAM" id="Phobius"/>
    </source>
</evidence>
<dbReference type="InterPro" id="IPR054132">
    <property type="entry name" value="Consortin_N"/>
</dbReference>
<feature type="compositionally biased region" description="Polar residues" evidence="1">
    <location>
        <begin position="440"/>
        <end position="453"/>
    </location>
</feature>
<feature type="domain" description="Consortin C-terminal" evidence="3">
    <location>
        <begin position="595"/>
        <end position="711"/>
    </location>
</feature>
<feature type="domain" description="Consortin N-terminal" evidence="4">
    <location>
        <begin position="256"/>
        <end position="307"/>
    </location>
</feature>
<organism evidence="5 6">
    <name type="scientific">Neogobius melanostomus</name>
    <name type="common">round goby</name>
    <dbReference type="NCBI Taxonomy" id="47308"/>
    <lineage>
        <taxon>Eukaryota</taxon>
        <taxon>Metazoa</taxon>
        <taxon>Chordata</taxon>
        <taxon>Craniata</taxon>
        <taxon>Vertebrata</taxon>
        <taxon>Euteleostomi</taxon>
        <taxon>Actinopterygii</taxon>
        <taxon>Neopterygii</taxon>
        <taxon>Teleostei</taxon>
        <taxon>Neoteleostei</taxon>
        <taxon>Acanthomorphata</taxon>
        <taxon>Gobiaria</taxon>
        <taxon>Gobiiformes</taxon>
        <taxon>Gobioidei</taxon>
        <taxon>Gobiidae</taxon>
        <taxon>Benthophilinae</taxon>
        <taxon>Neogobiini</taxon>
        <taxon>Neogobius</taxon>
    </lineage>
</organism>
<evidence type="ECO:0008006" key="7">
    <source>
        <dbReference type="Google" id="ProtNLM"/>
    </source>
</evidence>
<dbReference type="Pfam" id="PF15281">
    <property type="entry name" value="Consortin_C"/>
    <property type="match status" value="1"/>
</dbReference>
<dbReference type="Pfam" id="PF22883">
    <property type="entry name" value="Consortin_N"/>
    <property type="match status" value="1"/>
</dbReference>
<evidence type="ECO:0000256" key="1">
    <source>
        <dbReference type="SAM" id="MobiDB-lite"/>
    </source>
</evidence>
<proteinExistence type="predicted"/>
<feature type="compositionally biased region" description="Polar residues" evidence="1">
    <location>
        <begin position="370"/>
        <end position="383"/>
    </location>
</feature>
<dbReference type="InterPro" id="IPR042318">
    <property type="entry name" value="Consortin"/>
</dbReference>
<feature type="compositionally biased region" description="Acidic residues" evidence="1">
    <location>
        <begin position="468"/>
        <end position="491"/>
    </location>
</feature>
<accession>A0A8C6UXM6</accession>
<feature type="compositionally biased region" description="Basic and acidic residues" evidence="1">
    <location>
        <begin position="410"/>
        <end position="423"/>
    </location>
</feature>
<reference evidence="5" key="1">
    <citation type="submission" date="2025-08" db="UniProtKB">
        <authorList>
            <consortium name="Ensembl"/>
        </authorList>
    </citation>
    <scope>IDENTIFICATION</scope>
</reference>
<feature type="region of interest" description="Disordered" evidence="1">
    <location>
        <begin position="516"/>
        <end position="540"/>
    </location>
</feature>
<dbReference type="GO" id="GO:0071253">
    <property type="term" value="F:connexin binding"/>
    <property type="evidence" value="ECO:0007669"/>
    <property type="project" value="InterPro"/>
</dbReference>
<keyword evidence="2" id="KW-1133">Transmembrane helix</keyword>
<dbReference type="InterPro" id="IPR028129">
    <property type="entry name" value="Consortin_C"/>
</dbReference>
<evidence type="ECO:0000259" key="4">
    <source>
        <dbReference type="Pfam" id="PF22883"/>
    </source>
</evidence>
<evidence type="ECO:0000259" key="3">
    <source>
        <dbReference type="Pfam" id="PF15281"/>
    </source>
</evidence>
<keyword evidence="6" id="KW-1185">Reference proteome</keyword>
<dbReference type="Proteomes" id="UP000694523">
    <property type="component" value="Unplaced"/>
</dbReference>
<keyword evidence="2" id="KW-0472">Membrane</keyword>
<protein>
    <recommendedName>
        <fullName evidence="7">Consortin C-terminal domain-containing protein</fullName>
    </recommendedName>
</protein>
<evidence type="ECO:0000313" key="6">
    <source>
        <dbReference type="Proteomes" id="UP000694523"/>
    </source>
</evidence>
<name>A0A8C6UXM6_9GOBI</name>
<dbReference type="PANTHER" id="PTHR28581">
    <property type="entry name" value="CONSORTIN"/>
    <property type="match status" value="1"/>
</dbReference>